<feature type="signal peptide" evidence="1">
    <location>
        <begin position="1"/>
        <end position="24"/>
    </location>
</feature>
<evidence type="ECO:0000313" key="2">
    <source>
        <dbReference type="EMBL" id="AEE53438.1"/>
    </source>
</evidence>
<organism evidence="2 3">
    <name type="scientific">Haliscomenobacter hydrossis (strain ATCC 27775 / DSM 1100 / LMG 10767 / O)</name>
    <dbReference type="NCBI Taxonomy" id="760192"/>
    <lineage>
        <taxon>Bacteria</taxon>
        <taxon>Pseudomonadati</taxon>
        <taxon>Bacteroidota</taxon>
        <taxon>Saprospiria</taxon>
        <taxon>Saprospirales</taxon>
        <taxon>Haliscomenobacteraceae</taxon>
        <taxon>Haliscomenobacter</taxon>
    </lineage>
</organism>
<gene>
    <name evidence="2" type="ordered locus">Halhy_5614</name>
</gene>
<dbReference type="RefSeq" id="WP_013767967.1">
    <property type="nucleotide sequence ID" value="NC_015510.1"/>
</dbReference>
<protein>
    <recommendedName>
        <fullName evidence="4">Outer membrane efflux protein</fullName>
    </recommendedName>
</protein>
<evidence type="ECO:0000313" key="3">
    <source>
        <dbReference type="Proteomes" id="UP000008461"/>
    </source>
</evidence>
<reference evidence="2 3" key="1">
    <citation type="journal article" date="2011" name="Stand. Genomic Sci.">
        <title>Complete genome sequence of Haliscomenobacter hydrossis type strain (O).</title>
        <authorList>
            <consortium name="US DOE Joint Genome Institute (JGI-PGF)"/>
            <person name="Daligault H."/>
            <person name="Lapidus A."/>
            <person name="Zeytun A."/>
            <person name="Nolan M."/>
            <person name="Lucas S."/>
            <person name="Del Rio T.G."/>
            <person name="Tice H."/>
            <person name="Cheng J.F."/>
            <person name="Tapia R."/>
            <person name="Han C."/>
            <person name="Goodwin L."/>
            <person name="Pitluck S."/>
            <person name="Liolios K."/>
            <person name="Pagani I."/>
            <person name="Ivanova N."/>
            <person name="Huntemann M."/>
            <person name="Mavromatis K."/>
            <person name="Mikhailova N."/>
            <person name="Pati A."/>
            <person name="Chen A."/>
            <person name="Palaniappan K."/>
            <person name="Land M."/>
            <person name="Hauser L."/>
            <person name="Brambilla E.M."/>
            <person name="Rohde M."/>
            <person name="Verbarg S."/>
            <person name="Goker M."/>
            <person name="Bristow J."/>
            <person name="Eisen J.A."/>
            <person name="Markowitz V."/>
            <person name="Hugenholtz P."/>
            <person name="Kyrpides N.C."/>
            <person name="Klenk H.P."/>
            <person name="Woyke T."/>
        </authorList>
    </citation>
    <scope>NUCLEOTIDE SEQUENCE [LARGE SCALE GENOMIC DNA]</scope>
    <source>
        <strain evidence="3">ATCC 27775 / DSM 1100 / LMG 10767 / O</strain>
    </source>
</reference>
<evidence type="ECO:0008006" key="4">
    <source>
        <dbReference type="Google" id="ProtNLM"/>
    </source>
</evidence>
<dbReference type="HOGENOM" id="CLU_825775_0_0_10"/>
<dbReference type="KEGG" id="hhy:Halhy_5614"/>
<dbReference type="AlphaFoldDB" id="F4KUN5"/>
<keyword evidence="3" id="KW-1185">Reference proteome</keyword>
<feature type="chain" id="PRO_5003316077" description="Outer membrane efflux protein" evidence="1">
    <location>
        <begin position="25"/>
        <end position="336"/>
    </location>
</feature>
<name>F4KUN5_HALH1</name>
<sequence length="336" mass="37989">MKKITLLGLLSVLCSFTTPGFTQALVSVDALVLLHELPQPCSTLTDAFQRVYPLEAKTPNTAAFYHAWSSKLEAYAQQAQTLSANFYRQNPLGFTPASVPVTSNNVSPAQQVSMEAATRDLAQKMLSDPAFAQKFAQMSEAEQHAYLAEQLSKHGIKPVAGTPNRNVAAPAGLDKNWMEMCSELMQSTLDMSWMNLQSEVQVRYTEKHAEVNKWAETEIKKLPMISFGEYGHDHDPEKVKAIQQQARVKHADVANTMLKEMRPLFLQFRKQFSERISQLNAAFKEVNYGKAYNFGMFYNQVLQAQTLMLTGQHTLLSNEINVLEECARWEFERRNL</sequence>
<dbReference type="EMBL" id="CP002691">
    <property type="protein sequence ID" value="AEE53438.1"/>
    <property type="molecule type" value="Genomic_DNA"/>
</dbReference>
<accession>F4KUN5</accession>
<dbReference type="STRING" id="760192.Halhy_5614"/>
<evidence type="ECO:0000256" key="1">
    <source>
        <dbReference type="SAM" id="SignalP"/>
    </source>
</evidence>
<reference key="2">
    <citation type="submission" date="2011-04" db="EMBL/GenBank/DDBJ databases">
        <title>Complete sequence of chromosome of Haliscomenobacter hydrossis DSM 1100.</title>
        <authorList>
            <consortium name="US DOE Joint Genome Institute (JGI-PGF)"/>
            <person name="Lucas S."/>
            <person name="Han J."/>
            <person name="Lapidus A."/>
            <person name="Bruce D."/>
            <person name="Goodwin L."/>
            <person name="Pitluck S."/>
            <person name="Peters L."/>
            <person name="Kyrpides N."/>
            <person name="Mavromatis K."/>
            <person name="Ivanova N."/>
            <person name="Ovchinnikova G."/>
            <person name="Pagani I."/>
            <person name="Daligault H."/>
            <person name="Detter J.C."/>
            <person name="Han C."/>
            <person name="Land M."/>
            <person name="Hauser L."/>
            <person name="Markowitz V."/>
            <person name="Cheng J.-F."/>
            <person name="Hugenholtz P."/>
            <person name="Woyke T."/>
            <person name="Wu D."/>
            <person name="Verbarg S."/>
            <person name="Frueling A."/>
            <person name="Brambilla E."/>
            <person name="Klenk H.-P."/>
            <person name="Eisen J.A."/>
        </authorList>
    </citation>
    <scope>NUCLEOTIDE SEQUENCE</scope>
    <source>
        <strain>DSM 1100</strain>
    </source>
</reference>
<dbReference type="Proteomes" id="UP000008461">
    <property type="component" value="Chromosome"/>
</dbReference>
<proteinExistence type="predicted"/>
<keyword evidence="1" id="KW-0732">Signal</keyword>